<dbReference type="PANTHER" id="PTHR34235:SF4">
    <property type="entry name" value="SLR0291 PROTEIN"/>
    <property type="match status" value="1"/>
</dbReference>
<reference evidence="1 2" key="1">
    <citation type="journal article" date="2014" name="Nature">
        <title>An environmental bacterial taxon with a large and distinct metabolic repertoire.</title>
        <authorList>
            <person name="Wilson M.C."/>
            <person name="Mori T."/>
            <person name="Ruckert C."/>
            <person name="Uria A.R."/>
            <person name="Helf M.J."/>
            <person name="Takada K."/>
            <person name="Gernert C."/>
            <person name="Steffens U.A."/>
            <person name="Heycke N."/>
            <person name="Schmitt S."/>
            <person name="Rinke C."/>
            <person name="Helfrich E.J."/>
            <person name="Brachmann A.O."/>
            <person name="Gurgui C."/>
            <person name="Wakimoto T."/>
            <person name="Kracht M."/>
            <person name="Crusemann M."/>
            <person name="Hentschel U."/>
            <person name="Abe I."/>
            <person name="Matsunaga S."/>
            <person name="Kalinowski J."/>
            <person name="Takeyama H."/>
            <person name="Piel J."/>
        </authorList>
    </citation>
    <scope>NUCLEOTIDE SEQUENCE [LARGE SCALE GENOMIC DNA]</scope>
    <source>
        <strain evidence="2">TSY2</strain>
    </source>
</reference>
<gene>
    <name evidence="1" type="ORF">ETSY2_23005</name>
</gene>
<organism evidence="1 2">
    <name type="scientific">Candidatus Entotheonella gemina</name>
    <dbReference type="NCBI Taxonomy" id="1429439"/>
    <lineage>
        <taxon>Bacteria</taxon>
        <taxon>Pseudomonadati</taxon>
        <taxon>Nitrospinota/Tectimicrobiota group</taxon>
        <taxon>Candidatus Tectimicrobiota</taxon>
        <taxon>Candidatus Entotheonellia</taxon>
        <taxon>Candidatus Entotheonellales</taxon>
        <taxon>Candidatus Entotheonellaceae</taxon>
        <taxon>Candidatus Entotheonella</taxon>
    </lineage>
</organism>
<dbReference type="HOGENOM" id="CLU_116670_0_1_7"/>
<dbReference type="PATRIC" id="fig|1429439.4.peg.3920"/>
<accession>W4M721</accession>
<comment type="caution">
    <text evidence="1">The sequence shown here is derived from an EMBL/GenBank/DDBJ whole genome shotgun (WGS) entry which is preliminary data.</text>
</comment>
<dbReference type="AlphaFoldDB" id="W4M721"/>
<dbReference type="Proteomes" id="UP000019140">
    <property type="component" value="Unassembled WGS sequence"/>
</dbReference>
<evidence type="ECO:0000313" key="1">
    <source>
        <dbReference type="EMBL" id="ETX05422.1"/>
    </source>
</evidence>
<protein>
    <recommendedName>
        <fullName evidence="3">DUF29 domain-containing protein</fullName>
    </recommendedName>
</protein>
<name>W4M721_9BACT</name>
<dbReference type="InterPro" id="IPR002636">
    <property type="entry name" value="DUF29"/>
</dbReference>
<keyword evidence="2" id="KW-1185">Reference proteome</keyword>
<dbReference type="PANTHER" id="PTHR34235">
    <property type="entry name" value="SLR1203 PROTEIN-RELATED"/>
    <property type="match status" value="1"/>
</dbReference>
<dbReference type="EMBL" id="AZHX01000953">
    <property type="protein sequence ID" value="ETX05422.1"/>
    <property type="molecule type" value="Genomic_DNA"/>
</dbReference>
<evidence type="ECO:0008006" key="3">
    <source>
        <dbReference type="Google" id="ProtNLM"/>
    </source>
</evidence>
<evidence type="ECO:0000313" key="2">
    <source>
        <dbReference type="Proteomes" id="UP000019140"/>
    </source>
</evidence>
<proteinExistence type="predicted"/>
<sequence>MKSDYSTDFYQWTQHQAAALAAGHVSELDLANLAEEIESLGRRDRRALGSRLDVLVMHLLKWRYQPERRMSGRSWESTMIEQRRRIRRLLRESPSLKPEVPGMIEEEYLDIRRQAAAETGLPLTTFPETCPWTVEQILDSTFLPGEDESEAATNN</sequence>
<dbReference type="Gene3D" id="1.20.1220.20">
    <property type="entry name" value="Uncharcterised protein PF01724"/>
    <property type="match status" value="1"/>
</dbReference>
<dbReference type="Pfam" id="PF01724">
    <property type="entry name" value="DUF29"/>
    <property type="match status" value="1"/>
</dbReference>